<evidence type="ECO:0000313" key="3">
    <source>
        <dbReference type="EMBL" id="AXH97323.1"/>
    </source>
</evidence>
<dbReference type="InterPro" id="IPR036291">
    <property type="entry name" value="NAD(P)-bd_dom_sf"/>
</dbReference>
<dbReference type="EMBL" id="CP031229">
    <property type="protein sequence ID" value="AXH97323.1"/>
    <property type="molecule type" value="Genomic_DNA"/>
</dbReference>
<dbReference type="Gene3D" id="3.40.50.720">
    <property type="entry name" value="NAD(P)-binding Rossmann-like Domain"/>
    <property type="match status" value="1"/>
</dbReference>
<sequence length="351" mass="36482">MTHPTGDTLGPPAAPTVSPVGGAGQRVLVTGASGMLGGAVADLLAARGWDVTVMQRRSSGGRHRESLGDVRDEDAVARAVAGQDAVVHLAAKVDVVGPWMDFVRVNATGTRHVVEAVRASGAGRLVQVSSPSVAHTGRSLAGAGAGPASPMRARGSYARTKAAAELFALLADSPDLAVTAVRPHLVWGPGDTQLVGRIAERAKQGRLALVGPGTALIDTTYVDNAAEAVVAALERIEQARGEAFVVTNGEPRPVGELLAAICRAVGAPPPRLHVPRPVAWALGGAVEAAVAVSERVELLPTITQPPLTRFLAEQLSTAHWFDQRRTREVLDWEPRVSIAEGLERLAEHACG</sequence>
<accession>A0A345NQL5</accession>
<organism evidence="3 4">
    <name type="scientific">Ornithinimicrobium avium</name>
    <dbReference type="NCBI Taxonomy" id="2283195"/>
    <lineage>
        <taxon>Bacteria</taxon>
        <taxon>Bacillati</taxon>
        <taxon>Actinomycetota</taxon>
        <taxon>Actinomycetes</taxon>
        <taxon>Micrococcales</taxon>
        <taxon>Ornithinimicrobiaceae</taxon>
        <taxon>Ornithinimicrobium</taxon>
    </lineage>
</organism>
<dbReference type="KEGG" id="orn:DV701_15450"/>
<dbReference type="InterPro" id="IPR051783">
    <property type="entry name" value="NAD(P)-dependent_oxidoreduct"/>
</dbReference>
<feature type="region of interest" description="Disordered" evidence="1">
    <location>
        <begin position="1"/>
        <end position="21"/>
    </location>
</feature>
<reference evidence="3 4" key="1">
    <citation type="submission" date="2018-07" db="EMBL/GenBank/DDBJ databases">
        <title>Complete genome sequencing of Ornithinimicrobium sp. AMA3305.</title>
        <authorList>
            <person name="Bae J.-W."/>
        </authorList>
    </citation>
    <scope>NUCLEOTIDE SEQUENCE [LARGE SCALE GENOMIC DNA]</scope>
    <source>
        <strain evidence="3 4">AMA3305</strain>
    </source>
</reference>
<feature type="domain" description="NAD-dependent epimerase/dehydratase" evidence="2">
    <location>
        <begin position="27"/>
        <end position="246"/>
    </location>
</feature>
<dbReference type="OrthoDB" id="3174087at2"/>
<keyword evidence="4" id="KW-1185">Reference proteome</keyword>
<dbReference type="RefSeq" id="WP_114929578.1">
    <property type="nucleotide sequence ID" value="NZ_CP031229.1"/>
</dbReference>
<protein>
    <submittedName>
        <fullName evidence="3">NAD-dependent epimerase/dehydratase family protein</fullName>
    </submittedName>
</protein>
<dbReference type="PANTHER" id="PTHR48079:SF6">
    <property type="entry name" value="NAD(P)-BINDING DOMAIN-CONTAINING PROTEIN-RELATED"/>
    <property type="match status" value="1"/>
</dbReference>
<gene>
    <name evidence="3" type="ORF">DV701_15450</name>
</gene>
<evidence type="ECO:0000313" key="4">
    <source>
        <dbReference type="Proteomes" id="UP000253790"/>
    </source>
</evidence>
<dbReference type="InterPro" id="IPR001509">
    <property type="entry name" value="Epimerase_deHydtase"/>
</dbReference>
<dbReference type="Pfam" id="PF01370">
    <property type="entry name" value="Epimerase"/>
    <property type="match status" value="1"/>
</dbReference>
<dbReference type="AlphaFoldDB" id="A0A345NQL5"/>
<evidence type="ECO:0000259" key="2">
    <source>
        <dbReference type="Pfam" id="PF01370"/>
    </source>
</evidence>
<proteinExistence type="predicted"/>
<dbReference type="Proteomes" id="UP000253790">
    <property type="component" value="Chromosome"/>
</dbReference>
<dbReference type="PANTHER" id="PTHR48079">
    <property type="entry name" value="PROTEIN YEEZ"/>
    <property type="match status" value="1"/>
</dbReference>
<dbReference type="SUPFAM" id="SSF51735">
    <property type="entry name" value="NAD(P)-binding Rossmann-fold domains"/>
    <property type="match status" value="1"/>
</dbReference>
<dbReference type="GO" id="GO:0005737">
    <property type="term" value="C:cytoplasm"/>
    <property type="evidence" value="ECO:0007669"/>
    <property type="project" value="TreeGrafter"/>
</dbReference>
<evidence type="ECO:0000256" key="1">
    <source>
        <dbReference type="SAM" id="MobiDB-lite"/>
    </source>
</evidence>
<name>A0A345NQL5_9MICO</name>
<dbReference type="GO" id="GO:0004029">
    <property type="term" value="F:aldehyde dehydrogenase (NAD+) activity"/>
    <property type="evidence" value="ECO:0007669"/>
    <property type="project" value="TreeGrafter"/>
</dbReference>